<name>A0A1B7MFB8_9AGAM</name>
<evidence type="ECO:0000313" key="1">
    <source>
        <dbReference type="EMBL" id="OAX31297.1"/>
    </source>
</evidence>
<organism evidence="1 2">
    <name type="scientific">Rhizopogon vinicolor AM-OR11-026</name>
    <dbReference type="NCBI Taxonomy" id="1314800"/>
    <lineage>
        <taxon>Eukaryota</taxon>
        <taxon>Fungi</taxon>
        <taxon>Dikarya</taxon>
        <taxon>Basidiomycota</taxon>
        <taxon>Agaricomycotina</taxon>
        <taxon>Agaricomycetes</taxon>
        <taxon>Agaricomycetidae</taxon>
        <taxon>Boletales</taxon>
        <taxon>Suillineae</taxon>
        <taxon>Rhizopogonaceae</taxon>
        <taxon>Rhizopogon</taxon>
    </lineage>
</organism>
<accession>A0A1B7MFB8</accession>
<reference evidence="1 2" key="1">
    <citation type="submission" date="2016-06" db="EMBL/GenBank/DDBJ databases">
        <title>Comparative genomics of the ectomycorrhizal sister species Rhizopogon vinicolor and Rhizopogon vesiculosus (Basidiomycota: Boletales) reveals a divergence of the mating type B locus.</title>
        <authorList>
            <consortium name="DOE Joint Genome Institute"/>
            <person name="Mujic A.B."/>
            <person name="Kuo A."/>
            <person name="Tritt A."/>
            <person name="Lipzen A."/>
            <person name="Chen C."/>
            <person name="Johnson J."/>
            <person name="Sharma A."/>
            <person name="Barry K."/>
            <person name="Grigoriev I.V."/>
            <person name="Spatafora J.W."/>
        </authorList>
    </citation>
    <scope>NUCLEOTIDE SEQUENCE [LARGE SCALE GENOMIC DNA]</scope>
    <source>
        <strain evidence="1 2">AM-OR11-026</strain>
    </source>
</reference>
<protein>
    <submittedName>
        <fullName evidence="1">Uncharacterized protein</fullName>
    </submittedName>
</protein>
<sequence>ALSTTLDYHLCPHHIVPLLLRVPFSTCQRHRRQVTSLNQRSATDHSATNTSLVLEQQSLRLLKAPCP</sequence>
<dbReference type="Proteomes" id="UP000092154">
    <property type="component" value="Unassembled WGS sequence"/>
</dbReference>
<keyword evidence="2" id="KW-1185">Reference proteome</keyword>
<feature type="non-terminal residue" evidence="1">
    <location>
        <position position="1"/>
    </location>
</feature>
<dbReference type="AlphaFoldDB" id="A0A1B7MFB8"/>
<feature type="non-terminal residue" evidence="1">
    <location>
        <position position="67"/>
    </location>
</feature>
<dbReference type="EMBL" id="KV449471">
    <property type="protein sequence ID" value="OAX31297.1"/>
    <property type="molecule type" value="Genomic_DNA"/>
</dbReference>
<gene>
    <name evidence="1" type="ORF">K503DRAFT_777719</name>
</gene>
<proteinExistence type="predicted"/>
<evidence type="ECO:0000313" key="2">
    <source>
        <dbReference type="Proteomes" id="UP000092154"/>
    </source>
</evidence>
<dbReference type="InParanoid" id="A0A1B7MFB8"/>